<sequence>MAVNAKLQSLIIVVNKELERLRPSSSRTTLGNSPLVKFVFSTSSSDDDGGLLSLCDPNGDTANESQKFFKNISFICFNLFYCFNCILLGLVSILLCSTFSLCSCKG</sequence>
<keyword evidence="1" id="KW-1133">Transmembrane helix</keyword>
<evidence type="ECO:0000313" key="2">
    <source>
        <dbReference type="EMBL" id="CAD2141050.1"/>
    </source>
</evidence>
<name>A0A6V7U087_MELEN</name>
<dbReference type="AlphaFoldDB" id="A0A6V7U087"/>
<dbReference type="EMBL" id="CAJEWN010000026">
    <property type="protein sequence ID" value="CAD2141050.1"/>
    <property type="molecule type" value="Genomic_DNA"/>
</dbReference>
<dbReference type="EMBL" id="CAJEWN010000271">
    <property type="protein sequence ID" value="CAD2176225.1"/>
    <property type="molecule type" value="Genomic_DNA"/>
</dbReference>
<protein>
    <submittedName>
        <fullName evidence="2">Uncharacterized protein</fullName>
    </submittedName>
</protein>
<evidence type="ECO:0000313" key="4">
    <source>
        <dbReference type="Proteomes" id="UP000580250"/>
    </source>
</evidence>
<evidence type="ECO:0000313" key="3">
    <source>
        <dbReference type="EMBL" id="CAD2176225.1"/>
    </source>
</evidence>
<feature type="transmembrane region" description="Helical" evidence="1">
    <location>
        <begin position="72"/>
        <end position="95"/>
    </location>
</feature>
<proteinExistence type="predicted"/>
<keyword evidence="1" id="KW-0472">Membrane</keyword>
<comment type="caution">
    <text evidence="2">The sequence shown here is derived from an EMBL/GenBank/DDBJ whole genome shotgun (WGS) entry which is preliminary data.</text>
</comment>
<organism evidence="2 4">
    <name type="scientific">Meloidogyne enterolobii</name>
    <name type="common">Root-knot nematode worm</name>
    <name type="synonym">Meloidogyne mayaguensis</name>
    <dbReference type="NCBI Taxonomy" id="390850"/>
    <lineage>
        <taxon>Eukaryota</taxon>
        <taxon>Metazoa</taxon>
        <taxon>Ecdysozoa</taxon>
        <taxon>Nematoda</taxon>
        <taxon>Chromadorea</taxon>
        <taxon>Rhabditida</taxon>
        <taxon>Tylenchina</taxon>
        <taxon>Tylenchomorpha</taxon>
        <taxon>Tylenchoidea</taxon>
        <taxon>Meloidogynidae</taxon>
        <taxon>Meloidogyninae</taxon>
        <taxon>Meloidogyne</taxon>
    </lineage>
</organism>
<gene>
    <name evidence="3" type="ORF">MENT_LOCUS28009</name>
    <name evidence="2" type="ORF">MENT_LOCUS6730</name>
</gene>
<evidence type="ECO:0000256" key="1">
    <source>
        <dbReference type="SAM" id="Phobius"/>
    </source>
</evidence>
<reference evidence="2 4" key="1">
    <citation type="submission" date="2020-08" db="EMBL/GenBank/DDBJ databases">
        <authorList>
            <person name="Koutsovoulos G."/>
            <person name="Danchin GJ E."/>
        </authorList>
    </citation>
    <scope>NUCLEOTIDE SEQUENCE [LARGE SCALE GENOMIC DNA]</scope>
</reference>
<dbReference type="Proteomes" id="UP000580250">
    <property type="component" value="Unassembled WGS sequence"/>
</dbReference>
<keyword evidence="1" id="KW-0812">Transmembrane</keyword>
<accession>A0A6V7U087</accession>